<feature type="non-terminal residue" evidence="1">
    <location>
        <position position="25"/>
    </location>
</feature>
<dbReference type="EMBL" id="UINC01010623">
    <property type="protein sequence ID" value="SVA47181.1"/>
    <property type="molecule type" value="Genomic_DNA"/>
</dbReference>
<evidence type="ECO:0000313" key="2">
    <source>
        <dbReference type="EMBL" id="SVA98525.1"/>
    </source>
</evidence>
<protein>
    <submittedName>
        <fullName evidence="1">Uncharacterized protein</fullName>
    </submittedName>
</protein>
<evidence type="ECO:0000313" key="1">
    <source>
        <dbReference type="EMBL" id="SVA47181.1"/>
    </source>
</evidence>
<name>A0A381W4B1_9ZZZZ</name>
<dbReference type="AlphaFoldDB" id="A0A381W4B1"/>
<accession>A0A381W4B1</accession>
<reference evidence="1" key="1">
    <citation type="submission" date="2018-05" db="EMBL/GenBank/DDBJ databases">
        <authorList>
            <person name="Lanie J.A."/>
            <person name="Ng W.-L."/>
            <person name="Kazmierczak K.M."/>
            <person name="Andrzejewski T.M."/>
            <person name="Davidsen T.M."/>
            <person name="Wayne K.J."/>
            <person name="Tettelin H."/>
            <person name="Glass J.I."/>
            <person name="Rusch D."/>
            <person name="Podicherti R."/>
            <person name="Tsui H.-C.T."/>
            <person name="Winkler M.E."/>
        </authorList>
    </citation>
    <scope>NUCLEOTIDE SEQUENCE</scope>
</reference>
<sequence length="25" mass="2811">MKNPELLSRLQASFIGSDTQYPTVD</sequence>
<organism evidence="1">
    <name type="scientific">marine metagenome</name>
    <dbReference type="NCBI Taxonomy" id="408172"/>
    <lineage>
        <taxon>unclassified sequences</taxon>
        <taxon>metagenomes</taxon>
        <taxon>ecological metagenomes</taxon>
    </lineage>
</organism>
<dbReference type="EMBL" id="UINC01024590">
    <property type="protein sequence ID" value="SVA98525.1"/>
    <property type="molecule type" value="Genomic_DNA"/>
</dbReference>
<gene>
    <name evidence="1" type="ORF">METZ01_LOCUS100035</name>
    <name evidence="2" type="ORF">METZ01_LOCUS151379</name>
</gene>
<proteinExistence type="predicted"/>